<organism evidence="2 3">
    <name type="scientific">Schizopora paradoxa</name>
    <dbReference type="NCBI Taxonomy" id="27342"/>
    <lineage>
        <taxon>Eukaryota</taxon>
        <taxon>Fungi</taxon>
        <taxon>Dikarya</taxon>
        <taxon>Basidiomycota</taxon>
        <taxon>Agaricomycotina</taxon>
        <taxon>Agaricomycetes</taxon>
        <taxon>Hymenochaetales</taxon>
        <taxon>Schizoporaceae</taxon>
        <taxon>Schizopora</taxon>
    </lineage>
</organism>
<keyword evidence="3" id="KW-1185">Reference proteome</keyword>
<sequence>MPLRNARSPTLNVESRSRTFSGAASSSALARTDGVNDTDDSELVLRRRGLDLSSTLLGGLKAAYFKATPERLVTPKQIADEIRRLRGHGRSTIYERHAEFNDGNYSCPHHEELVSLCKRLVDLSYENASGYAAQRELLALSVEDRIVCELFLVSQPSLISHCFLIDRFGMCNSGDCHRRWSELLALRTFKTNQRLETPQYKCDALKRTFNEYETTANQYIPFAMGLEMQNDDLVLLRQLWETFLNCVSLGYRPFHDIDYVDLCFRNIVSSGKPLAYFASPSQLKYIAMHLIGNSNDMPFVFSTFFPPPKFESRNPKDPYGTKLVIHSTAKNWDIVTASTYAIPFLGAYVKEKITKMFEPKKGKVFHTLSEFIESEYGRGTPLEGTVFAEPGSAFIDLYKIVYDAAISYRRSKGVFSNLDKYAYYALDTLVEPSLITIVTGKPSWKIKERKDWDVPRSSFILAHTVDIDRYHKHEMLEEFKENNAYIDVLNDRIRFQTFLLDPDGICSLTYIPQFWNVSYLRRFQIGSKYFITADALPESKDRIRNLWNREIFPGEIAIDTMPLDGKVLTCLRVDNESPVFNCTGHYPILAGIDFETEEPLYVAVVYREFHSPWYFTTIKDGAPSVSYTDEVGEEHITKEFFVLALRHDPVDLPPPQDVHYRTGAKDPTGPVYWVESWPRKDSHYTNDERLRDDRILEEFLEGLRQQNAEECKLREVLSGFD</sequence>
<gene>
    <name evidence="2" type="ORF">SCHPADRAFT_1000011</name>
</gene>
<dbReference type="Proteomes" id="UP000053477">
    <property type="component" value="Unassembled WGS sequence"/>
</dbReference>
<evidence type="ECO:0000256" key="1">
    <source>
        <dbReference type="SAM" id="MobiDB-lite"/>
    </source>
</evidence>
<reference evidence="2 3" key="1">
    <citation type="submission" date="2015-04" db="EMBL/GenBank/DDBJ databases">
        <title>Complete genome sequence of Schizopora paradoxa KUC8140, a cosmopolitan wood degrader in East Asia.</title>
        <authorList>
            <consortium name="DOE Joint Genome Institute"/>
            <person name="Min B."/>
            <person name="Park H."/>
            <person name="Jang Y."/>
            <person name="Kim J.-J."/>
            <person name="Kim K.H."/>
            <person name="Pangilinan J."/>
            <person name="Lipzen A."/>
            <person name="Riley R."/>
            <person name="Grigoriev I.V."/>
            <person name="Spatafora J.W."/>
            <person name="Choi I.-G."/>
        </authorList>
    </citation>
    <scope>NUCLEOTIDE SEQUENCE [LARGE SCALE GENOMIC DNA]</scope>
    <source>
        <strain evidence="2 3">KUC8140</strain>
    </source>
</reference>
<feature type="compositionally biased region" description="Polar residues" evidence="1">
    <location>
        <begin position="7"/>
        <end position="29"/>
    </location>
</feature>
<feature type="region of interest" description="Disordered" evidence="1">
    <location>
        <begin position="1"/>
        <end position="36"/>
    </location>
</feature>
<dbReference type="InParanoid" id="A0A0H2RE43"/>
<name>A0A0H2RE43_9AGAM</name>
<proteinExistence type="predicted"/>
<accession>A0A0H2RE43</accession>
<dbReference type="EMBL" id="KQ086044">
    <property type="protein sequence ID" value="KLO09822.1"/>
    <property type="molecule type" value="Genomic_DNA"/>
</dbReference>
<evidence type="ECO:0000313" key="3">
    <source>
        <dbReference type="Proteomes" id="UP000053477"/>
    </source>
</evidence>
<evidence type="ECO:0000313" key="2">
    <source>
        <dbReference type="EMBL" id="KLO09822.1"/>
    </source>
</evidence>
<dbReference type="AlphaFoldDB" id="A0A0H2RE43"/>
<protein>
    <submittedName>
        <fullName evidence="2">Uncharacterized protein</fullName>
    </submittedName>
</protein>